<protein>
    <submittedName>
        <fullName evidence="2">ROK family protein</fullName>
    </submittedName>
</protein>
<organism evidence="2 3">
    <name type="scientific">Propioniciclava tarda</name>
    <dbReference type="NCBI Taxonomy" id="433330"/>
    <lineage>
        <taxon>Bacteria</taxon>
        <taxon>Bacillati</taxon>
        <taxon>Actinomycetota</taxon>
        <taxon>Actinomycetes</taxon>
        <taxon>Propionibacteriales</taxon>
        <taxon>Propionibacteriaceae</taxon>
        <taxon>Propioniciclava</taxon>
    </lineage>
</organism>
<dbReference type="PANTHER" id="PTHR18964">
    <property type="entry name" value="ROK (REPRESSOR, ORF, KINASE) FAMILY"/>
    <property type="match status" value="1"/>
</dbReference>
<comment type="caution">
    <text evidence="2">The sequence shown here is derived from an EMBL/GenBank/DDBJ whole genome shotgun (WGS) entry which is preliminary data.</text>
</comment>
<keyword evidence="3" id="KW-1185">Reference proteome</keyword>
<dbReference type="Pfam" id="PF00480">
    <property type="entry name" value="ROK"/>
    <property type="match status" value="1"/>
</dbReference>
<sequence length="259" mass="27455">MAKRHVLGIDIGGSGIKGALVDLKKGEFATDRLRIPTPAESTPQNVAAVVKQLVDHFAEGLDDGPIGITIPAVVTHGVTRTAANIDKSWINAPAERIFEDALGRDIFLVNDADAAGVAEVHYGAAKGHPGLVVLTTLGTGIGTAVINKGVLVPNVELGHIEINGADCEPSTAASAREREGLTFEQWAPRLQEYYSRLEFYLWPDLIVVGGGVSKNSDKFLPLLKLNTPIVPAELRNAAGIVGAAWLAADRLKHPDVLKT</sequence>
<dbReference type="RefSeq" id="WP_131171994.1">
    <property type="nucleotide sequence ID" value="NZ_FXTL01000007.1"/>
</dbReference>
<evidence type="ECO:0000313" key="2">
    <source>
        <dbReference type="EMBL" id="TBT94905.1"/>
    </source>
</evidence>
<name>A0A4Q9KL25_PROTD</name>
<dbReference type="NCBIfam" id="NF045942">
    <property type="entry name" value="PolPhglucPhase"/>
    <property type="match status" value="1"/>
</dbReference>
<dbReference type="CDD" id="cd24058">
    <property type="entry name" value="ASKHA_NBD_ROK_PPGK"/>
    <property type="match status" value="1"/>
</dbReference>
<dbReference type="OrthoDB" id="849313at2"/>
<dbReference type="InterPro" id="IPR043129">
    <property type="entry name" value="ATPase_NBD"/>
</dbReference>
<evidence type="ECO:0000256" key="1">
    <source>
        <dbReference type="ARBA" id="ARBA00006479"/>
    </source>
</evidence>
<reference evidence="2 3" key="1">
    <citation type="submission" date="2019-01" db="EMBL/GenBank/DDBJ databases">
        <title>Lactibacter flavus gen. nov., sp. nov., a novel bacterium of the family Propionibacteriaceae isolated from raw milk and dairy products.</title>
        <authorList>
            <person name="Huptas C."/>
            <person name="Wenning M."/>
            <person name="Breitenwieser F."/>
            <person name="Doll E."/>
            <person name="Von Neubeck M."/>
            <person name="Busse H.-J."/>
            <person name="Scherer S."/>
        </authorList>
    </citation>
    <scope>NUCLEOTIDE SEQUENCE [LARGE SCALE GENOMIC DNA]</scope>
    <source>
        <strain evidence="2 3">DSM 22130</strain>
    </source>
</reference>
<evidence type="ECO:0000313" key="3">
    <source>
        <dbReference type="Proteomes" id="UP000291933"/>
    </source>
</evidence>
<dbReference type="EMBL" id="SDMR01000008">
    <property type="protein sequence ID" value="TBT94905.1"/>
    <property type="molecule type" value="Genomic_DNA"/>
</dbReference>
<gene>
    <name evidence="2" type="ORF">ET996_07770</name>
</gene>
<dbReference type="AlphaFoldDB" id="A0A4Q9KL25"/>
<dbReference type="PANTHER" id="PTHR18964:SF146">
    <property type="entry name" value="POLYPHOSPHATE GLUCOKINASE"/>
    <property type="match status" value="1"/>
</dbReference>
<comment type="similarity">
    <text evidence="1">Belongs to the ROK (NagC/XylR) family.</text>
</comment>
<dbReference type="InterPro" id="IPR000600">
    <property type="entry name" value="ROK"/>
</dbReference>
<accession>A0A4Q9KL25</accession>
<proteinExistence type="inferred from homology"/>
<dbReference type="SUPFAM" id="SSF53067">
    <property type="entry name" value="Actin-like ATPase domain"/>
    <property type="match status" value="1"/>
</dbReference>
<dbReference type="Proteomes" id="UP000291933">
    <property type="component" value="Unassembled WGS sequence"/>
</dbReference>
<dbReference type="Gene3D" id="3.30.420.40">
    <property type="match status" value="2"/>
</dbReference>